<dbReference type="GO" id="GO:0015074">
    <property type="term" value="P:DNA integration"/>
    <property type="evidence" value="ECO:0007669"/>
    <property type="project" value="UniProtKB-KW"/>
</dbReference>
<accession>A0A249E020</accession>
<dbReference type="GO" id="GO:0003677">
    <property type="term" value="F:DNA binding"/>
    <property type="evidence" value="ECO:0007669"/>
    <property type="project" value="UniProtKB-KW"/>
</dbReference>
<dbReference type="SUPFAM" id="SSF53041">
    <property type="entry name" value="Resolvase-like"/>
    <property type="match status" value="1"/>
</dbReference>
<dbReference type="EMBL" id="CP016303">
    <property type="protein sequence ID" value="ASX26939.1"/>
    <property type="molecule type" value="Genomic_DNA"/>
</dbReference>
<feature type="domain" description="Resolvase/invertase-type recombinase catalytic" evidence="8">
    <location>
        <begin position="1"/>
        <end position="134"/>
    </location>
</feature>
<proteinExistence type="inferred from homology"/>
<feature type="active site" description="O-(5'-phospho-DNA)-serine intermediate" evidence="6 7">
    <location>
        <position position="9"/>
    </location>
</feature>
<dbReference type="SMART" id="SM00857">
    <property type="entry name" value="Resolvase"/>
    <property type="match status" value="1"/>
</dbReference>
<dbReference type="FunFam" id="3.40.50.1390:FF:000001">
    <property type="entry name" value="DNA recombinase"/>
    <property type="match status" value="1"/>
</dbReference>
<keyword evidence="2" id="KW-0229">DNA integration</keyword>
<keyword evidence="5" id="KW-0233">DNA recombination</keyword>
<dbReference type="Pfam" id="PF02796">
    <property type="entry name" value="HTH_7"/>
    <property type="match status" value="1"/>
</dbReference>
<evidence type="ECO:0000259" key="8">
    <source>
        <dbReference type="PROSITE" id="PS51736"/>
    </source>
</evidence>
<dbReference type="InterPro" id="IPR006119">
    <property type="entry name" value="Resolv_N"/>
</dbReference>
<organism evidence="9 10">
    <name type="scientific">Candidatus Hamiltonella defensa</name>
    <name type="common">Bemisia tabaci</name>
    <dbReference type="NCBI Taxonomy" id="672795"/>
    <lineage>
        <taxon>Bacteria</taxon>
        <taxon>Pseudomonadati</taxon>
        <taxon>Pseudomonadota</taxon>
        <taxon>Gammaproteobacteria</taxon>
        <taxon>Enterobacterales</taxon>
        <taxon>Enterobacteriaceae</taxon>
        <taxon>aphid secondary symbionts</taxon>
        <taxon>Candidatus Williamhamiltonella</taxon>
    </lineage>
</organism>
<gene>
    <name evidence="9" type="ORF">BA171_08085</name>
</gene>
<evidence type="ECO:0000256" key="3">
    <source>
        <dbReference type="ARBA" id="ARBA00023100"/>
    </source>
</evidence>
<evidence type="ECO:0000256" key="4">
    <source>
        <dbReference type="ARBA" id="ARBA00023125"/>
    </source>
</evidence>
<dbReference type="GO" id="GO:0000150">
    <property type="term" value="F:DNA strand exchange activity"/>
    <property type="evidence" value="ECO:0007669"/>
    <property type="project" value="UniProtKB-KW"/>
</dbReference>
<comment type="similarity">
    <text evidence="1">Belongs to the site-specific recombinase resolvase family.</text>
</comment>
<keyword evidence="3" id="KW-0230">DNA invertase</keyword>
<evidence type="ECO:0000313" key="9">
    <source>
        <dbReference type="EMBL" id="ASX26939.1"/>
    </source>
</evidence>
<evidence type="ECO:0000256" key="2">
    <source>
        <dbReference type="ARBA" id="ARBA00022908"/>
    </source>
</evidence>
<dbReference type="PROSITE" id="PS51736">
    <property type="entry name" value="RECOMBINASES_3"/>
    <property type="match status" value="1"/>
</dbReference>
<reference evidence="9 10" key="2">
    <citation type="submission" date="2017-09" db="EMBL/GenBank/DDBJ databases">
        <title>The genome of whitefly Bemisia tabaci, a global crop pest, provides novel insights into virus transmission, host adaptation and insecticide resistance.</title>
        <authorList>
            <person name="Kaur N."/>
            <person name="Kliot A."/>
            <person name="Pinheiro P.V."/>
            <person name="Luan J."/>
            <person name="Zheng Y."/>
            <person name="Liu W."/>
            <person name="Sun H."/>
            <person name="Yang X."/>
            <person name="Xu Y."/>
            <person name="Luo Y."/>
            <person name="Kruse A."/>
            <person name="Fisher T.W."/>
            <person name="Nelson D.R."/>
            <person name="Elimelech M."/>
            <person name="MacCoss M."/>
            <person name="Johnson R."/>
            <person name="Cohen E."/>
            <person name="Hunter W.B."/>
            <person name="Brown J.K."/>
            <person name="Jander G."/>
            <person name="Cilia M."/>
            <person name="Douglas A.E."/>
            <person name="Ghanim M."/>
            <person name="Simmons A.M."/>
            <person name="Wintermantel W.M."/>
            <person name="Ling K.-S."/>
            <person name="Fei Z."/>
        </authorList>
    </citation>
    <scope>NUCLEOTIDE SEQUENCE [LARGE SCALE GENOMIC DNA]</scope>
    <source>
        <strain evidence="9 10">MEAM1</strain>
    </source>
</reference>
<reference evidence="10" key="1">
    <citation type="submission" date="2016-06" db="EMBL/GenBank/DDBJ databases">
        <authorList>
            <person name="Chen W."/>
            <person name="Hasegawa D.K."/>
        </authorList>
    </citation>
    <scope>NUCLEOTIDE SEQUENCE [LARGE SCALE GENOMIC DNA]</scope>
    <source>
        <strain evidence="10">MEAM1</strain>
    </source>
</reference>
<evidence type="ECO:0000313" key="10">
    <source>
        <dbReference type="Proteomes" id="UP000216438"/>
    </source>
</evidence>
<dbReference type="Proteomes" id="UP000216438">
    <property type="component" value="Chromosome"/>
</dbReference>
<dbReference type="CDD" id="cd03768">
    <property type="entry name" value="SR_ResInv"/>
    <property type="match status" value="1"/>
</dbReference>
<dbReference type="InterPro" id="IPR006120">
    <property type="entry name" value="Resolvase_HTH_dom"/>
</dbReference>
<dbReference type="PANTHER" id="PTHR30461:SF2">
    <property type="entry name" value="SERINE RECOMBINASE PINE-RELATED"/>
    <property type="match status" value="1"/>
</dbReference>
<dbReference type="Pfam" id="PF00239">
    <property type="entry name" value="Resolvase"/>
    <property type="match status" value="1"/>
</dbReference>
<keyword evidence="4" id="KW-0238">DNA-binding</keyword>
<evidence type="ECO:0000256" key="5">
    <source>
        <dbReference type="ARBA" id="ARBA00023172"/>
    </source>
</evidence>
<dbReference type="PROSITE" id="PS00398">
    <property type="entry name" value="RECOMBINASES_2"/>
    <property type="match status" value="1"/>
</dbReference>
<dbReference type="RefSeq" id="WP_059108239.1">
    <property type="nucleotide sequence ID" value="NZ_CP016303.1"/>
</dbReference>
<protein>
    <submittedName>
        <fullName evidence="9">Transposon DNA-invertase</fullName>
    </submittedName>
</protein>
<dbReference type="InterPro" id="IPR006118">
    <property type="entry name" value="Recombinase_CS"/>
</dbReference>
<sequence>MLLGYARVSTDDQNLHLQRDALNLDGCEKIFEDRFSAAKSERPGLQHIVDYARSGDTIVVWRLDRLSRSLKDLTDIVTFLGSKEIGLKSLQKAIDTSSSSGKLIFHLFGALAEFERNLIRERTQAGLQAARARGCRGGRPKALSQDKQALAVKLYDEKKHTIYQMCEMREISKPTLYKYIEAARGRLTKGAFSFGPSERGDEQPQ</sequence>
<evidence type="ECO:0000256" key="1">
    <source>
        <dbReference type="ARBA" id="ARBA00009913"/>
    </source>
</evidence>
<dbReference type="PANTHER" id="PTHR30461">
    <property type="entry name" value="DNA-INVERTASE FROM LAMBDOID PROPHAGE"/>
    <property type="match status" value="1"/>
</dbReference>
<name>A0A249E020_9ENTR</name>
<dbReference type="AlphaFoldDB" id="A0A249E020"/>
<dbReference type="InterPro" id="IPR050639">
    <property type="entry name" value="SSR_resolvase"/>
</dbReference>
<dbReference type="PROSITE" id="PS00397">
    <property type="entry name" value="RECOMBINASES_1"/>
    <property type="match status" value="1"/>
</dbReference>
<dbReference type="InterPro" id="IPR036162">
    <property type="entry name" value="Resolvase-like_N_sf"/>
</dbReference>
<evidence type="ECO:0000256" key="7">
    <source>
        <dbReference type="PROSITE-ProRule" id="PRU10137"/>
    </source>
</evidence>
<dbReference type="Gene3D" id="3.40.50.1390">
    <property type="entry name" value="Resolvase, N-terminal catalytic domain"/>
    <property type="match status" value="1"/>
</dbReference>
<evidence type="ECO:0000256" key="6">
    <source>
        <dbReference type="PIRSR" id="PIRSR606118-50"/>
    </source>
</evidence>